<dbReference type="RefSeq" id="XP_036263433.1">
    <property type="nucleotide sequence ID" value="XM_036407184.1"/>
</dbReference>
<keyword evidence="2" id="KW-1185">Reference proteome</keyword>
<evidence type="ECO:0000313" key="2">
    <source>
        <dbReference type="Proteomes" id="UP000054928"/>
    </source>
</evidence>
<dbReference type="GeneID" id="59052891"/>
<dbReference type="EMBL" id="CCYD01002864">
    <property type="protein sequence ID" value="CEG47908.1"/>
    <property type="molecule type" value="Genomic_DNA"/>
</dbReference>
<organism evidence="1 2">
    <name type="scientific">Plasmopara halstedii</name>
    <name type="common">Downy mildew of sunflower</name>
    <dbReference type="NCBI Taxonomy" id="4781"/>
    <lineage>
        <taxon>Eukaryota</taxon>
        <taxon>Sar</taxon>
        <taxon>Stramenopiles</taxon>
        <taxon>Oomycota</taxon>
        <taxon>Peronosporomycetes</taxon>
        <taxon>Peronosporales</taxon>
        <taxon>Peronosporaceae</taxon>
        <taxon>Plasmopara</taxon>
    </lineage>
</organism>
<name>A0A0P1AZV5_PLAHL</name>
<sequence>MSIIREYHGMCLATNVLGFTTWCATARMLTHGNAQLCVYCECSITNANIHGDHLRKIDTQLQAI</sequence>
<evidence type="ECO:0000313" key="1">
    <source>
        <dbReference type="EMBL" id="CEG47908.1"/>
    </source>
</evidence>
<dbReference type="Proteomes" id="UP000054928">
    <property type="component" value="Unassembled WGS sequence"/>
</dbReference>
<reference evidence="2" key="1">
    <citation type="submission" date="2014-09" db="EMBL/GenBank/DDBJ databases">
        <authorList>
            <person name="Sharma Rahul"/>
            <person name="Thines Marco"/>
        </authorList>
    </citation>
    <scope>NUCLEOTIDE SEQUENCE [LARGE SCALE GENOMIC DNA]</scope>
</reference>
<dbReference type="AlphaFoldDB" id="A0A0P1AZV5"/>
<proteinExistence type="predicted"/>
<protein>
    <submittedName>
        <fullName evidence="1">Uncharacterized protein</fullName>
    </submittedName>
</protein>
<accession>A0A0P1AZV5</accession>